<dbReference type="EMBL" id="JAULBC010000001">
    <property type="protein sequence ID" value="MEX6686489.1"/>
    <property type="molecule type" value="Genomic_DNA"/>
</dbReference>
<dbReference type="Gene3D" id="3.60.20.30">
    <property type="entry name" value="(Glycosyl)asparaginase"/>
    <property type="match status" value="1"/>
</dbReference>
<accession>A0ABV3ZB77</accession>
<name>A0ABV3ZB77_9BACT</name>
<dbReference type="RefSeq" id="WP_369327885.1">
    <property type="nucleotide sequence ID" value="NZ_JAULBC010000001.1"/>
</dbReference>
<dbReference type="SUPFAM" id="SSF56235">
    <property type="entry name" value="N-terminal nucleophile aminohydrolases (Ntn hydrolases)"/>
    <property type="match status" value="1"/>
</dbReference>
<dbReference type="InterPro" id="IPR029055">
    <property type="entry name" value="Ntn_hydrolases_N"/>
</dbReference>
<dbReference type="InterPro" id="IPR000246">
    <property type="entry name" value="Peptidase_T2"/>
</dbReference>
<protein>
    <submittedName>
        <fullName evidence="1">Isoaspartyl peptidase/L-asparaginase</fullName>
    </submittedName>
</protein>
<proteinExistence type="predicted"/>
<comment type="caution">
    <text evidence="1">The sequence shown here is derived from an EMBL/GenBank/DDBJ whole genome shotgun (WGS) entry which is preliminary data.</text>
</comment>
<sequence length="315" mass="33813">MQTITLAIHGGAGTILKEDMTPELEQAYYNGLQEALNGGYAVLEEGGSAVNAIKAAIVILEDNMLFNAGRGSVFTKKGVQEMDAAIMDGKTLDAGAVTGVRNVRNPIELATEVMRNSNHVFLSGKGATDFAIKQGIKLEPDEYFFSQFRYDQWKAIRDSDNYSLDHTHQHLEELMKDKKFGTVGAVALDAEGNIAAATSTGGMTNKKYGRIGDSPIIGSGTYANNKTCGISCTGHGEMFIRSVAAYDVSCLMEYKGMSLKDAMEVVVNEKLVKMGGEGGMIGVDARGNAVMVLNSAGMYRAGRSSNGWNELAIYK</sequence>
<dbReference type="PANTHER" id="PTHR10188">
    <property type="entry name" value="L-ASPARAGINASE"/>
    <property type="match status" value="1"/>
</dbReference>
<dbReference type="CDD" id="cd04701">
    <property type="entry name" value="Asparaginase_2"/>
    <property type="match status" value="1"/>
</dbReference>
<gene>
    <name evidence="1" type="ORF">QTN47_03235</name>
</gene>
<dbReference type="PANTHER" id="PTHR10188:SF6">
    <property type="entry name" value="N(4)-(BETA-N-ACETYLGLUCOSAMINYL)-L-ASPARAGINASE"/>
    <property type="match status" value="1"/>
</dbReference>
<dbReference type="Pfam" id="PF01112">
    <property type="entry name" value="Asparaginase_2"/>
    <property type="match status" value="1"/>
</dbReference>
<reference evidence="1 2" key="1">
    <citation type="submission" date="2023-07" db="EMBL/GenBank/DDBJ databases">
        <authorList>
            <person name="Lian W.-H."/>
        </authorList>
    </citation>
    <scope>NUCLEOTIDE SEQUENCE [LARGE SCALE GENOMIC DNA]</scope>
    <source>
        <strain evidence="1 2">SYSU DXS3180</strain>
    </source>
</reference>
<evidence type="ECO:0000313" key="2">
    <source>
        <dbReference type="Proteomes" id="UP001560573"/>
    </source>
</evidence>
<keyword evidence="2" id="KW-1185">Reference proteome</keyword>
<dbReference type="Proteomes" id="UP001560573">
    <property type="component" value="Unassembled WGS sequence"/>
</dbReference>
<organism evidence="1 2">
    <name type="scientific">Danxiaibacter flavus</name>
    <dbReference type="NCBI Taxonomy" id="3049108"/>
    <lineage>
        <taxon>Bacteria</taxon>
        <taxon>Pseudomonadati</taxon>
        <taxon>Bacteroidota</taxon>
        <taxon>Chitinophagia</taxon>
        <taxon>Chitinophagales</taxon>
        <taxon>Chitinophagaceae</taxon>
        <taxon>Danxiaibacter</taxon>
    </lineage>
</organism>
<evidence type="ECO:0000313" key="1">
    <source>
        <dbReference type="EMBL" id="MEX6686489.1"/>
    </source>
</evidence>